<protein>
    <submittedName>
        <fullName evidence="2">Uncharacterized protein</fullName>
    </submittedName>
</protein>
<name>A0ABW2NKL6_9BACL</name>
<organism evidence="2 3">
    <name type="scientific">Fictibacillus iocasae</name>
    <dbReference type="NCBI Taxonomy" id="2715437"/>
    <lineage>
        <taxon>Bacteria</taxon>
        <taxon>Bacillati</taxon>
        <taxon>Bacillota</taxon>
        <taxon>Bacilli</taxon>
        <taxon>Bacillales</taxon>
        <taxon>Fictibacillaceae</taxon>
        <taxon>Fictibacillus</taxon>
    </lineage>
</organism>
<dbReference type="RefSeq" id="WP_379747268.1">
    <property type="nucleotide sequence ID" value="NZ_JBHTCP010000009.1"/>
</dbReference>
<comment type="caution">
    <text evidence="2">The sequence shown here is derived from an EMBL/GenBank/DDBJ whole genome shotgun (WGS) entry which is preliminary data.</text>
</comment>
<evidence type="ECO:0000313" key="3">
    <source>
        <dbReference type="Proteomes" id="UP001596549"/>
    </source>
</evidence>
<reference evidence="3" key="1">
    <citation type="journal article" date="2019" name="Int. J. Syst. Evol. Microbiol.">
        <title>The Global Catalogue of Microorganisms (GCM) 10K type strain sequencing project: providing services to taxonomists for standard genome sequencing and annotation.</title>
        <authorList>
            <consortium name="The Broad Institute Genomics Platform"/>
            <consortium name="The Broad Institute Genome Sequencing Center for Infectious Disease"/>
            <person name="Wu L."/>
            <person name="Ma J."/>
        </authorList>
    </citation>
    <scope>NUCLEOTIDE SEQUENCE [LARGE SCALE GENOMIC DNA]</scope>
    <source>
        <strain evidence="3">NBRC 106396</strain>
    </source>
</reference>
<keyword evidence="1" id="KW-1133">Transmembrane helix</keyword>
<gene>
    <name evidence="2" type="ORF">ACFQPF_04940</name>
</gene>
<feature type="transmembrane region" description="Helical" evidence="1">
    <location>
        <begin position="7"/>
        <end position="26"/>
    </location>
</feature>
<sequence length="62" mass="6691">MELNKWAAGFVFVLTGFIFLVISFALSESTVLWAISLGASIVLNIAGTAMLVQSIKSRKESI</sequence>
<dbReference type="EMBL" id="JBHTCP010000009">
    <property type="protein sequence ID" value="MFC7371014.1"/>
    <property type="molecule type" value="Genomic_DNA"/>
</dbReference>
<keyword evidence="1" id="KW-0812">Transmembrane</keyword>
<accession>A0ABW2NKL6</accession>
<dbReference type="Proteomes" id="UP001596549">
    <property type="component" value="Unassembled WGS sequence"/>
</dbReference>
<keyword evidence="3" id="KW-1185">Reference proteome</keyword>
<evidence type="ECO:0000313" key="2">
    <source>
        <dbReference type="EMBL" id="MFC7371014.1"/>
    </source>
</evidence>
<feature type="transmembrane region" description="Helical" evidence="1">
    <location>
        <begin position="32"/>
        <end position="52"/>
    </location>
</feature>
<keyword evidence="1" id="KW-0472">Membrane</keyword>
<evidence type="ECO:0000256" key="1">
    <source>
        <dbReference type="SAM" id="Phobius"/>
    </source>
</evidence>
<proteinExistence type="predicted"/>